<accession>A0A6F8SUJ7</accession>
<dbReference type="EMBL" id="AP022821">
    <property type="protein sequence ID" value="BCA91931.1"/>
    <property type="molecule type" value="Genomic_DNA"/>
</dbReference>
<evidence type="ECO:0000313" key="2">
    <source>
        <dbReference type="EMBL" id="BCA91931.1"/>
    </source>
</evidence>
<feature type="compositionally biased region" description="Basic and acidic residues" evidence="1">
    <location>
        <begin position="125"/>
        <end position="134"/>
    </location>
</feature>
<protein>
    <submittedName>
        <fullName evidence="2">Uncharacterized protein</fullName>
    </submittedName>
</protein>
<dbReference type="RefSeq" id="WP_172416202.1">
    <property type="nucleotide sequence ID" value="NZ_AP022821.1"/>
</dbReference>
<feature type="region of interest" description="Disordered" evidence="1">
    <location>
        <begin position="125"/>
        <end position="166"/>
    </location>
</feature>
<sequence length="166" mass="18283">MHERLKELAERLTKPGSKCQHLSMSEVHELSEAVLELLEKPAIIETKQVFAVIQNADGTEGRGPNYVMAVCEAESTAHRLGKGKDVQGSDCGIVPTVAIRISNHPYATPCSWLAPCRIYEPNGEDRAAERELQHQRAAKKRKQDALERAKAAGLSDEDIKALSIND</sequence>
<evidence type="ECO:0000313" key="3">
    <source>
        <dbReference type="Proteomes" id="UP000503197"/>
    </source>
</evidence>
<proteinExistence type="predicted"/>
<gene>
    <name evidence="2" type="ORF">HMSLTHF_17060</name>
</gene>
<evidence type="ECO:0000256" key="1">
    <source>
        <dbReference type="SAM" id="MobiDB-lite"/>
    </source>
</evidence>
<name>A0A6F8SUJ7_9GAMM</name>
<organism evidence="2 3">
    <name type="scientific">Vreelandella aquamarina</name>
    <dbReference type="NCBI Taxonomy" id="77097"/>
    <lineage>
        <taxon>Bacteria</taxon>
        <taxon>Pseudomonadati</taxon>
        <taxon>Pseudomonadota</taxon>
        <taxon>Gammaproteobacteria</taxon>
        <taxon>Oceanospirillales</taxon>
        <taxon>Halomonadaceae</taxon>
        <taxon>Vreelandella</taxon>
    </lineage>
</organism>
<dbReference type="Proteomes" id="UP000503197">
    <property type="component" value="Chromosome"/>
</dbReference>
<reference evidence="2 3" key="1">
    <citation type="submission" date="2020-02" db="EMBL/GenBank/DDBJ databases">
        <title>Complete Genome Sequence of Halomonas meridiana strain BAA-801, Isolated from Deep Sea Thermal Vent.</title>
        <authorList>
            <person name="Takahashi Y."/>
            <person name="Takahashi H."/>
            <person name="Galipon J."/>
            <person name="Arakawa K."/>
        </authorList>
    </citation>
    <scope>NUCLEOTIDE SEQUENCE [LARGE SCALE GENOMIC DNA]</scope>
    <source>
        <strain evidence="2 3">Slthf1</strain>
    </source>
</reference>
<dbReference type="AlphaFoldDB" id="A0A6F8SUJ7"/>